<feature type="transmembrane region" description="Helical" evidence="1">
    <location>
        <begin position="449"/>
        <end position="467"/>
    </location>
</feature>
<dbReference type="GO" id="GO:0032872">
    <property type="term" value="P:regulation of stress-activated MAPK cascade"/>
    <property type="evidence" value="ECO:0007669"/>
    <property type="project" value="TreeGrafter"/>
</dbReference>
<dbReference type="PROSITE" id="PS00652">
    <property type="entry name" value="TNFR_NGFR_1"/>
    <property type="match status" value="3"/>
</dbReference>
<proteinExistence type="predicted"/>
<dbReference type="EMBL" id="RQTK01000536">
    <property type="protein sequence ID" value="RUS78053.1"/>
    <property type="molecule type" value="Genomic_DNA"/>
</dbReference>
<reference evidence="4 5" key="1">
    <citation type="submission" date="2019-01" db="EMBL/GenBank/DDBJ databases">
        <title>A draft genome assembly of the solar-powered sea slug Elysia chlorotica.</title>
        <authorList>
            <person name="Cai H."/>
            <person name="Li Q."/>
            <person name="Fang X."/>
            <person name="Li J."/>
            <person name="Curtis N.E."/>
            <person name="Altenburger A."/>
            <person name="Shibata T."/>
            <person name="Feng M."/>
            <person name="Maeda T."/>
            <person name="Schwartz J.A."/>
            <person name="Shigenobu S."/>
            <person name="Lundholm N."/>
            <person name="Nishiyama T."/>
            <person name="Yang H."/>
            <person name="Hasebe M."/>
            <person name="Li S."/>
            <person name="Pierce S.K."/>
            <person name="Wang J."/>
        </authorList>
    </citation>
    <scope>NUCLEOTIDE SEQUENCE [LARGE SCALE GENOMIC DNA]</scope>
    <source>
        <strain evidence="4">EC2010</strain>
        <tissue evidence="4">Whole organism of an adult</tissue>
    </source>
</reference>
<keyword evidence="1" id="KW-1133">Transmembrane helix</keyword>
<feature type="domain" description="TNFR-Cys" evidence="3">
    <location>
        <begin position="335"/>
        <end position="371"/>
    </location>
</feature>
<feature type="signal peptide" evidence="2">
    <location>
        <begin position="1"/>
        <end position="16"/>
    </location>
</feature>
<comment type="caution">
    <text evidence="4">The sequence shown here is derived from an EMBL/GenBank/DDBJ whole genome shotgun (WGS) entry which is preliminary data.</text>
</comment>
<evidence type="ECO:0000256" key="1">
    <source>
        <dbReference type="SAM" id="Phobius"/>
    </source>
</evidence>
<dbReference type="GO" id="GO:0031265">
    <property type="term" value="C:CD95 death-inducing signaling complex"/>
    <property type="evidence" value="ECO:0007669"/>
    <property type="project" value="TreeGrafter"/>
</dbReference>
<protein>
    <recommendedName>
        <fullName evidence="3">TNFR-Cys domain-containing protein</fullName>
    </recommendedName>
</protein>
<dbReference type="SMART" id="SM01411">
    <property type="entry name" value="Ephrin_rec_like"/>
    <property type="match status" value="3"/>
</dbReference>
<keyword evidence="1" id="KW-0812">Transmembrane</keyword>
<dbReference type="SMART" id="SM00208">
    <property type="entry name" value="TNFR"/>
    <property type="match status" value="4"/>
</dbReference>
<dbReference type="PANTHER" id="PTHR46874">
    <property type="entry name" value="TUMOR NECROSIS FACTOR RECEPTOR SUPERFAMILY MEMBER 6"/>
    <property type="match status" value="1"/>
</dbReference>
<evidence type="ECO:0000313" key="4">
    <source>
        <dbReference type="EMBL" id="RUS78053.1"/>
    </source>
</evidence>
<dbReference type="Gene3D" id="2.10.50.10">
    <property type="entry name" value="Tumor Necrosis Factor Receptor, subunit A, domain 2"/>
    <property type="match status" value="2"/>
</dbReference>
<dbReference type="GO" id="GO:0043066">
    <property type="term" value="P:negative regulation of apoptotic process"/>
    <property type="evidence" value="ECO:0007669"/>
    <property type="project" value="TreeGrafter"/>
</dbReference>
<dbReference type="GO" id="GO:0097527">
    <property type="term" value="P:necroptotic signaling pathway"/>
    <property type="evidence" value="ECO:0007669"/>
    <property type="project" value="TreeGrafter"/>
</dbReference>
<accession>A0A3S0ZHU9</accession>
<feature type="domain" description="TNFR-Cys" evidence="3">
    <location>
        <begin position="92"/>
        <end position="128"/>
    </location>
</feature>
<organism evidence="4 5">
    <name type="scientific">Elysia chlorotica</name>
    <name type="common">Eastern emerald elysia</name>
    <name type="synonym">Sea slug</name>
    <dbReference type="NCBI Taxonomy" id="188477"/>
    <lineage>
        <taxon>Eukaryota</taxon>
        <taxon>Metazoa</taxon>
        <taxon>Spiralia</taxon>
        <taxon>Lophotrochozoa</taxon>
        <taxon>Mollusca</taxon>
        <taxon>Gastropoda</taxon>
        <taxon>Heterobranchia</taxon>
        <taxon>Euthyneura</taxon>
        <taxon>Panpulmonata</taxon>
        <taxon>Sacoglossa</taxon>
        <taxon>Placobranchoidea</taxon>
        <taxon>Plakobranchidae</taxon>
        <taxon>Elysia</taxon>
    </lineage>
</organism>
<dbReference type="GO" id="GO:0009897">
    <property type="term" value="C:external side of plasma membrane"/>
    <property type="evidence" value="ECO:0007669"/>
    <property type="project" value="TreeGrafter"/>
</dbReference>
<sequence>MSYLLFLLLFPEETMNVPLLYTIYIALAHQFETSSGVPLDTSLVSCGPGQKLVLADGQKPDVCVPCPSRQYQDKQQHRQDECTRTSYRIVACIDGYYLRDGRCHKCTDCASLGKVQGRACKADRDAVCCDVEGMVVKDEKCTFEPVYCGLGEFLVPGSHGKSGSCQTCDLGYFQDKNYHRLNNCNKCSNFDHQNPRLVLEDECTRFHNIRVRCMRDDFYLHDGDCHTCTNCSLQGKIQGRACQVDQDTICCDQEGMVVINGKCVFEPVYCGPGEYLVLGSNGQSGSCEICPSGQYQNKSKHRSIECLPCTEFDTSNARLVHVDECTRFHNTRFGCKEQFYFDGSDCHTCTKCALLGKYTGKACAKKQNTVCCDFEGMIVKSGTCTFAPIYCKAGEYLVPGKSGQKDECRPCEIGSHNPEHQHRMMACYAVDGEGDSTRASTRASRRTVYVLYVLLLVPVAILLQMNFDIL</sequence>
<keyword evidence="5" id="KW-1185">Reference proteome</keyword>
<dbReference type="GO" id="GO:0097192">
    <property type="term" value="P:extrinsic apoptotic signaling pathway in absence of ligand"/>
    <property type="evidence" value="ECO:0007669"/>
    <property type="project" value="TreeGrafter"/>
</dbReference>
<dbReference type="PANTHER" id="PTHR46874:SF1">
    <property type="entry name" value="TUMOR NECROSIS FACTOR RECEPTOR SUPERFAMILY MEMBER 6"/>
    <property type="match status" value="1"/>
</dbReference>
<dbReference type="Pfam" id="PF00020">
    <property type="entry name" value="TNFR_c6"/>
    <property type="match status" value="2"/>
</dbReference>
<dbReference type="InterPro" id="IPR001368">
    <property type="entry name" value="TNFR/NGFR_Cys_rich_reg"/>
</dbReference>
<feature type="domain" description="TNFR-Cys" evidence="3">
    <location>
        <begin position="213"/>
        <end position="250"/>
    </location>
</feature>
<dbReference type="AlphaFoldDB" id="A0A3S0ZHU9"/>
<name>A0A3S0ZHU9_ELYCH</name>
<evidence type="ECO:0000313" key="5">
    <source>
        <dbReference type="Proteomes" id="UP000271974"/>
    </source>
</evidence>
<dbReference type="OrthoDB" id="6162515at2759"/>
<keyword evidence="1" id="KW-0472">Membrane</keyword>
<gene>
    <name evidence="4" type="ORF">EGW08_014192</name>
</gene>
<dbReference type="GO" id="GO:0005031">
    <property type="term" value="F:tumor necrosis factor receptor activity"/>
    <property type="evidence" value="ECO:0007669"/>
    <property type="project" value="TreeGrafter"/>
</dbReference>
<keyword evidence="2" id="KW-0732">Signal</keyword>
<evidence type="ECO:0000259" key="3">
    <source>
        <dbReference type="PROSITE" id="PS00652"/>
    </source>
</evidence>
<evidence type="ECO:0000256" key="2">
    <source>
        <dbReference type="SAM" id="SignalP"/>
    </source>
</evidence>
<dbReference type="Proteomes" id="UP000271974">
    <property type="component" value="Unassembled WGS sequence"/>
</dbReference>
<dbReference type="GO" id="GO:0097049">
    <property type="term" value="P:motor neuron apoptotic process"/>
    <property type="evidence" value="ECO:0007669"/>
    <property type="project" value="TreeGrafter"/>
</dbReference>
<feature type="chain" id="PRO_5018612621" description="TNFR-Cys domain-containing protein" evidence="2">
    <location>
        <begin position="17"/>
        <end position="470"/>
    </location>
</feature>
<dbReference type="GO" id="GO:0045121">
    <property type="term" value="C:membrane raft"/>
    <property type="evidence" value="ECO:0007669"/>
    <property type="project" value="TreeGrafter"/>
</dbReference>